<dbReference type="OrthoDB" id="9786526at2"/>
<dbReference type="InterPro" id="IPR036390">
    <property type="entry name" value="WH_DNA-bd_sf"/>
</dbReference>
<dbReference type="Gene3D" id="1.10.10.10">
    <property type="entry name" value="Winged helix-like DNA-binding domain superfamily/Winged helix DNA-binding domain"/>
    <property type="match status" value="1"/>
</dbReference>
<dbReference type="FunFam" id="1.10.10.10:FF:000001">
    <property type="entry name" value="LysR family transcriptional regulator"/>
    <property type="match status" value="1"/>
</dbReference>
<evidence type="ECO:0000256" key="4">
    <source>
        <dbReference type="ARBA" id="ARBA00023163"/>
    </source>
</evidence>
<dbReference type="GO" id="GO:0003700">
    <property type="term" value="F:DNA-binding transcription factor activity"/>
    <property type="evidence" value="ECO:0007669"/>
    <property type="project" value="InterPro"/>
</dbReference>
<dbReference type="GeneID" id="35873775"/>
<dbReference type="PROSITE" id="PS50931">
    <property type="entry name" value="HTH_LYSR"/>
    <property type="match status" value="1"/>
</dbReference>
<gene>
    <name evidence="6" type="ORF">SAMN03084138_00242</name>
</gene>
<evidence type="ECO:0000313" key="7">
    <source>
        <dbReference type="Proteomes" id="UP000182692"/>
    </source>
</evidence>
<organism evidence="6 7">
    <name type="scientific">Enterovibrio norvegicus DSM 15893</name>
    <dbReference type="NCBI Taxonomy" id="1121869"/>
    <lineage>
        <taxon>Bacteria</taxon>
        <taxon>Pseudomonadati</taxon>
        <taxon>Pseudomonadota</taxon>
        <taxon>Gammaproteobacteria</taxon>
        <taxon>Vibrionales</taxon>
        <taxon>Vibrionaceae</taxon>
        <taxon>Enterovibrio</taxon>
    </lineage>
</organism>
<dbReference type="CDD" id="cd08422">
    <property type="entry name" value="PBP2_CrgA_like"/>
    <property type="match status" value="1"/>
</dbReference>
<dbReference type="RefSeq" id="WP_017015911.1">
    <property type="nucleotide sequence ID" value="NZ_FOWR01000001.1"/>
</dbReference>
<feature type="domain" description="HTH lysR-type" evidence="5">
    <location>
        <begin position="1"/>
        <end position="61"/>
    </location>
</feature>
<dbReference type="SUPFAM" id="SSF46785">
    <property type="entry name" value="Winged helix' DNA-binding domain"/>
    <property type="match status" value="1"/>
</dbReference>
<keyword evidence="4" id="KW-0804">Transcription</keyword>
<evidence type="ECO:0000259" key="5">
    <source>
        <dbReference type="PROSITE" id="PS50931"/>
    </source>
</evidence>
<dbReference type="SUPFAM" id="SSF53850">
    <property type="entry name" value="Periplasmic binding protein-like II"/>
    <property type="match status" value="1"/>
</dbReference>
<dbReference type="EMBL" id="FOWR01000001">
    <property type="protein sequence ID" value="SFO72903.1"/>
    <property type="molecule type" value="Genomic_DNA"/>
</dbReference>
<dbReference type="InterPro" id="IPR036388">
    <property type="entry name" value="WH-like_DNA-bd_sf"/>
</dbReference>
<dbReference type="Gene3D" id="3.40.190.290">
    <property type="match status" value="1"/>
</dbReference>
<dbReference type="Pfam" id="PF03466">
    <property type="entry name" value="LysR_substrate"/>
    <property type="match status" value="1"/>
</dbReference>
<dbReference type="GO" id="GO:0003677">
    <property type="term" value="F:DNA binding"/>
    <property type="evidence" value="ECO:0007669"/>
    <property type="project" value="UniProtKB-KW"/>
</dbReference>
<protein>
    <submittedName>
        <fullName evidence="6">Transcriptional regulator, LysR family</fullName>
    </submittedName>
</protein>
<keyword evidence="3" id="KW-0238">DNA-binding</keyword>
<dbReference type="InterPro" id="IPR058163">
    <property type="entry name" value="LysR-type_TF_proteobact-type"/>
</dbReference>
<sequence length="299" mass="33696">MNTQLLDGMVIFREVMKYGSFTKAADRTGHSTSYISKEINKLEERLGVRLLHRTTRSLSLTPEGELYYEQCRQIVQDAEELENAMLGRQVTPKGNLKISCPTSFGLTRLAPLLRGFADAYPDITLNIELNDRKVDLVAEGFDIAVRASQALDDSSLISRKIHSSHAVTIASPAYLEKHGFPTHPKELVNHKVISYSNIPSYNTWRYKDHDGSAIDVELESFVVSNSSQLELLLCISGEGITRMPLFNLNGEIDSGELVELFTDFPRTSIDVFIVYPSRKHMSSKVRCFIDFLIDAMDEQ</sequence>
<dbReference type="Pfam" id="PF00126">
    <property type="entry name" value="HTH_1"/>
    <property type="match status" value="1"/>
</dbReference>
<name>A0A1I5JK30_9GAMM</name>
<proteinExistence type="inferred from homology"/>
<dbReference type="PANTHER" id="PTHR30537:SF5">
    <property type="entry name" value="HTH-TYPE TRANSCRIPTIONAL ACTIVATOR TTDR-RELATED"/>
    <property type="match status" value="1"/>
</dbReference>
<dbReference type="PANTHER" id="PTHR30537">
    <property type="entry name" value="HTH-TYPE TRANSCRIPTIONAL REGULATOR"/>
    <property type="match status" value="1"/>
</dbReference>
<evidence type="ECO:0000256" key="1">
    <source>
        <dbReference type="ARBA" id="ARBA00009437"/>
    </source>
</evidence>
<dbReference type="Proteomes" id="UP000182692">
    <property type="component" value="Unassembled WGS sequence"/>
</dbReference>
<dbReference type="InterPro" id="IPR000847">
    <property type="entry name" value="LysR_HTH_N"/>
</dbReference>
<accession>A0A1I5JK30</accession>
<evidence type="ECO:0000256" key="2">
    <source>
        <dbReference type="ARBA" id="ARBA00023015"/>
    </source>
</evidence>
<reference evidence="6 7" key="1">
    <citation type="submission" date="2016-10" db="EMBL/GenBank/DDBJ databases">
        <authorList>
            <person name="de Groot N.N."/>
        </authorList>
    </citation>
    <scope>NUCLEOTIDE SEQUENCE [LARGE SCALE GENOMIC DNA]</scope>
    <source>
        <strain evidence="6 7">DSM 15893</strain>
    </source>
</reference>
<evidence type="ECO:0000313" key="6">
    <source>
        <dbReference type="EMBL" id="SFO72903.1"/>
    </source>
</evidence>
<comment type="similarity">
    <text evidence="1">Belongs to the LysR transcriptional regulatory family.</text>
</comment>
<dbReference type="InterPro" id="IPR005119">
    <property type="entry name" value="LysR_subst-bd"/>
</dbReference>
<dbReference type="AlphaFoldDB" id="A0A1I5JK30"/>
<keyword evidence="2" id="KW-0805">Transcription regulation</keyword>
<evidence type="ECO:0000256" key="3">
    <source>
        <dbReference type="ARBA" id="ARBA00023125"/>
    </source>
</evidence>
<dbReference type="STRING" id="1121869.SAMN03084138_00242"/>